<feature type="domain" description="Alcohol dehydrogenase-like C-terminal" evidence="7">
    <location>
        <begin position="91"/>
        <end position="224"/>
    </location>
</feature>
<evidence type="ECO:0000256" key="5">
    <source>
        <dbReference type="ARBA" id="ARBA00023027"/>
    </source>
</evidence>
<dbReference type="GO" id="GO:0008270">
    <property type="term" value="F:zinc ion binding"/>
    <property type="evidence" value="ECO:0007669"/>
    <property type="project" value="InterPro"/>
</dbReference>
<evidence type="ECO:0000256" key="6">
    <source>
        <dbReference type="RuleBase" id="RU361277"/>
    </source>
</evidence>
<dbReference type="InterPro" id="IPR011032">
    <property type="entry name" value="GroES-like_sf"/>
</dbReference>
<gene>
    <name evidence="9" type="ORF">AYI68_g7245</name>
</gene>
<evidence type="ECO:0000256" key="4">
    <source>
        <dbReference type="ARBA" id="ARBA00023002"/>
    </source>
</evidence>
<proteinExistence type="inferred from homology"/>
<keyword evidence="5" id="KW-0520">NAD</keyword>
<dbReference type="STRING" id="133383.A0A1R0GPA1"/>
<dbReference type="Proteomes" id="UP000187455">
    <property type="component" value="Unassembled WGS sequence"/>
</dbReference>
<dbReference type="InterPro" id="IPR036291">
    <property type="entry name" value="NAD(P)-bd_dom_sf"/>
</dbReference>
<evidence type="ECO:0000313" key="10">
    <source>
        <dbReference type="Proteomes" id="UP000187455"/>
    </source>
</evidence>
<dbReference type="Gene3D" id="3.40.50.720">
    <property type="entry name" value="NAD(P)-binding Rossmann-like Domain"/>
    <property type="match status" value="1"/>
</dbReference>
<dbReference type="PANTHER" id="PTHR43880">
    <property type="entry name" value="ALCOHOL DEHYDROGENASE"/>
    <property type="match status" value="1"/>
</dbReference>
<evidence type="ECO:0000256" key="1">
    <source>
        <dbReference type="ARBA" id="ARBA00001947"/>
    </source>
</evidence>
<evidence type="ECO:0000256" key="2">
    <source>
        <dbReference type="ARBA" id="ARBA00022723"/>
    </source>
</evidence>
<dbReference type="EMBL" id="LSSL01005690">
    <property type="protein sequence ID" value="OLY78698.1"/>
    <property type="molecule type" value="Genomic_DNA"/>
</dbReference>
<dbReference type="InterPro" id="IPR013149">
    <property type="entry name" value="ADH-like_C"/>
</dbReference>
<evidence type="ECO:0000259" key="7">
    <source>
        <dbReference type="Pfam" id="PF00107"/>
    </source>
</evidence>
<dbReference type="SUPFAM" id="SSF51735">
    <property type="entry name" value="NAD(P)-binding Rossmann-fold domains"/>
    <property type="match status" value="1"/>
</dbReference>
<feature type="domain" description="Alcohol dehydrogenase-like N-terminal" evidence="8">
    <location>
        <begin position="3"/>
        <end position="33"/>
    </location>
</feature>
<reference evidence="9 10" key="1">
    <citation type="journal article" date="2016" name="Mol. Biol. Evol.">
        <title>Genome-Wide Survey of Gut Fungi (Harpellales) Reveals the First Horizontally Transferred Ubiquitin Gene from a Mosquito Host.</title>
        <authorList>
            <person name="Wang Y."/>
            <person name="White M.M."/>
            <person name="Kvist S."/>
            <person name="Moncalvo J.M."/>
        </authorList>
    </citation>
    <scope>NUCLEOTIDE SEQUENCE [LARGE SCALE GENOMIC DNA]</scope>
    <source>
        <strain evidence="9 10">ALG-7-W6</strain>
    </source>
</reference>
<dbReference type="Pfam" id="PF00107">
    <property type="entry name" value="ADH_zinc_N"/>
    <property type="match status" value="1"/>
</dbReference>
<comment type="similarity">
    <text evidence="6">Belongs to the zinc-containing alcohol dehydrogenase family.</text>
</comment>
<keyword evidence="2 6" id="KW-0479">Metal-binding</keyword>
<dbReference type="GO" id="GO:0046294">
    <property type="term" value="P:formaldehyde catabolic process"/>
    <property type="evidence" value="ECO:0007669"/>
    <property type="project" value="TreeGrafter"/>
</dbReference>
<dbReference type="FunFam" id="3.40.50.720:FF:000003">
    <property type="entry name" value="S-(hydroxymethyl)glutathione dehydrogenase"/>
    <property type="match status" value="1"/>
</dbReference>
<sequence length="265" mass="28114">MYQFPMVMGHESCGVVESIGEGVSKVSIGDIVIPLYKPEFVSEYSISKIIVDAPPEKICLLGCCIPTGYGAVINTAKVFPGATVAVFGCGALGISVIQGAVAAGASRILAIDINPSKFKISTEFGATECINPLDFPDTAIEDVIRDRTEGLGVDFSFDTSGGRTEVMNSAFECVKIGWGTSVVVSLADIGQKISTIPVNLIRGKTWKGTSFGGVKGSQLNEFVQLYVDGKLKIDEYIGGQITLDQINDGFDSLRAGKTIRQVIPM</sequence>
<name>A0A1R0GPA1_9FUNG</name>
<dbReference type="AlphaFoldDB" id="A0A1R0GPA1"/>
<comment type="caution">
    <text evidence="9">The sequence shown here is derived from an EMBL/GenBank/DDBJ whole genome shotgun (WGS) entry which is preliminary data.</text>
</comment>
<dbReference type="SUPFAM" id="SSF50129">
    <property type="entry name" value="GroES-like"/>
    <property type="match status" value="2"/>
</dbReference>
<dbReference type="GO" id="GO:0051903">
    <property type="term" value="F:S-(hydroxymethyl)glutathione dehydrogenase [NAD(P)+] activity"/>
    <property type="evidence" value="ECO:0007669"/>
    <property type="project" value="TreeGrafter"/>
</dbReference>
<dbReference type="OrthoDB" id="3941538at2759"/>
<dbReference type="PROSITE" id="PS00059">
    <property type="entry name" value="ADH_ZINC"/>
    <property type="match status" value="1"/>
</dbReference>
<evidence type="ECO:0000259" key="8">
    <source>
        <dbReference type="Pfam" id="PF08240"/>
    </source>
</evidence>
<comment type="cofactor">
    <cofactor evidence="1 6">
        <name>Zn(2+)</name>
        <dbReference type="ChEBI" id="CHEBI:29105"/>
    </cofactor>
</comment>
<keyword evidence="4" id="KW-0560">Oxidoreductase</keyword>
<dbReference type="Gene3D" id="3.90.180.10">
    <property type="entry name" value="Medium-chain alcohol dehydrogenases, catalytic domain"/>
    <property type="match status" value="2"/>
</dbReference>
<accession>A0A1R0GPA1</accession>
<protein>
    <submittedName>
        <fullName evidence="9">Alcohol dehydrogenase class-3</fullName>
    </submittedName>
</protein>
<evidence type="ECO:0000313" key="9">
    <source>
        <dbReference type="EMBL" id="OLY78698.1"/>
    </source>
</evidence>
<dbReference type="InterPro" id="IPR002328">
    <property type="entry name" value="ADH_Zn_CS"/>
</dbReference>
<dbReference type="GO" id="GO:0005829">
    <property type="term" value="C:cytosol"/>
    <property type="evidence" value="ECO:0007669"/>
    <property type="project" value="TreeGrafter"/>
</dbReference>
<organism evidence="9 10">
    <name type="scientific">Smittium mucronatum</name>
    <dbReference type="NCBI Taxonomy" id="133383"/>
    <lineage>
        <taxon>Eukaryota</taxon>
        <taxon>Fungi</taxon>
        <taxon>Fungi incertae sedis</taxon>
        <taxon>Zoopagomycota</taxon>
        <taxon>Kickxellomycotina</taxon>
        <taxon>Harpellomycetes</taxon>
        <taxon>Harpellales</taxon>
        <taxon>Legeriomycetaceae</taxon>
        <taxon>Smittium</taxon>
    </lineage>
</organism>
<evidence type="ECO:0000256" key="3">
    <source>
        <dbReference type="ARBA" id="ARBA00022833"/>
    </source>
</evidence>
<keyword evidence="10" id="KW-1185">Reference proteome</keyword>
<dbReference type="PANTHER" id="PTHR43880:SF12">
    <property type="entry name" value="ALCOHOL DEHYDROGENASE CLASS-3"/>
    <property type="match status" value="1"/>
</dbReference>
<dbReference type="Pfam" id="PF08240">
    <property type="entry name" value="ADH_N"/>
    <property type="match status" value="1"/>
</dbReference>
<keyword evidence="3 6" id="KW-0862">Zinc</keyword>
<dbReference type="InterPro" id="IPR013154">
    <property type="entry name" value="ADH-like_N"/>
</dbReference>